<dbReference type="PANTHER" id="PTHR33885">
    <property type="entry name" value="PHAGE SHOCK PROTEIN C"/>
    <property type="match status" value="1"/>
</dbReference>
<comment type="caution">
    <text evidence="8">The sequence shown here is derived from an EMBL/GenBank/DDBJ whole genome shotgun (WGS) entry which is preliminary data.</text>
</comment>
<dbReference type="AlphaFoldDB" id="A0A811GBW5"/>
<dbReference type="InterPro" id="IPR052027">
    <property type="entry name" value="PspC"/>
</dbReference>
<name>A0A811GBW5_9GAMM</name>
<evidence type="ECO:0000256" key="4">
    <source>
        <dbReference type="ARBA" id="ARBA00022989"/>
    </source>
</evidence>
<keyword evidence="4 6" id="KW-1133">Transmembrane helix</keyword>
<comment type="subcellular location">
    <subcellularLocation>
        <location evidence="1">Cell membrane</location>
        <topology evidence="1">Single-pass membrane protein</topology>
    </subcellularLocation>
</comment>
<reference evidence="8 9" key="1">
    <citation type="submission" date="2020-02" db="EMBL/GenBank/DDBJ databases">
        <authorList>
            <person name="Chaudhuri R."/>
        </authorList>
    </citation>
    <scope>NUCLEOTIDE SEQUENCE [LARGE SCALE GENOMIC DNA]</scope>
    <source>
        <strain evidence="8">SFB21</strain>
    </source>
</reference>
<evidence type="ECO:0000256" key="5">
    <source>
        <dbReference type="ARBA" id="ARBA00023136"/>
    </source>
</evidence>
<keyword evidence="8" id="KW-0238">DNA-binding</keyword>
<evidence type="ECO:0000256" key="1">
    <source>
        <dbReference type="ARBA" id="ARBA00004162"/>
    </source>
</evidence>
<dbReference type="InterPro" id="IPR007168">
    <property type="entry name" value="Phageshock_PspC_N"/>
</dbReference>
<feature type="transmembrane region" description="Helical" evidence="6">
    <location>
        <begin position="35"/>
        <end position="60"/>
    </location>
</feature>
<evidence type="ECO:0000259" key="7">
    <source>
        <dbReference type="Pfam" id="PF04024"/>
    </source>
</evidence>
<dbReference type="GO" id="GO:0003677">
    <property type="term" value="F:DNA binding"/>
    <property type="evidence" value="ECO:0007669"/>
    <property type="project" value="UniProtKB-KW"/>
</dbReference>
<dbReference type="EMBL" id="CADDTS010000040">
    <property type="protein sequence ID" value="CAB1218934.1"/>
    <property type="molecule type" value="Genomic_DNA"/>
</dbReference>
<feature type="domain" description="Phage shock protein PspC N-terminal" evidence="7">
    <location>
        <begin position="6"/>
        <end position="62"/>
    </location>
</feature>
<dbReference type="RefSeq" id="WP_174560159.1">
    <property type="nucleotide sequence ID" value="NZ_CADDTS010000040.1"/>
</dbReference>
<proteinExistence type="predicted"/>
<keyword evidence="3 6" id="KW-0812">Transmembrane</keyword>
<keyword evidence="5 6" id="KW-0472">Membrane</keyword>
<evidence type="ECO:0000256" key="2">
    <source>
        <dbReference type="ARBA" id="ARBA00022475"/>
    </source>
</evidence>
<dbReference type="GO" id="GO:0005886">
    <property type="term" value="C:plasma membrane"/>
    <property type="evidence" value="ECO:0007669"/>
    <property type="project" value="UniProtKB-SubCell"/>
</dbReference>
<accession>A0A811GBW5</accession>
<gene>
    <name evidence="8" type="ORF">SFB21_2326</name>
</gene>
<evidence type="ECO:0000256" key="6">
    <source>
        <dbReference type="SAM" id="Phobius"/>
    </source>
</evidence>
<dbReference type="PANTHER" id="PTHR33885:SF3">
    <property type="entry name" value="PHAGE SHOCK PROTEIN C"/>
    <property type="match status" value="1"/>
</dbReference>
<evidence type="ECO:0000313" key="8">
    <source>
        <dbReference type="EMBL" id="CAB1218934.1"/>
    </source>
</evidence>
<protein>
    <submittedName>
        <fullName evidence="8">DNA-binding transcriptional activator PspC</fullName>
    </submittedName>
</protein>
<evidence type="ECO:0000256" key="3">
    <source>
        <dbReference type="ARBA" id="ARBA00022692"/>
    </source>
</evidence>
<sequence length="88" mass="9794">MANVGLYRSNRQNMIAGVMGGIAERFGWNATLLRIIFVLVSVMSAAFPGILVYLILWLVIPKQPFLIDPAAGYQNPVRTVNQDANPYR</sequence>
<organism evidence="8 9">
    <name type="scientific">Acinetobacter bouvetii</name>
    <dbReference type="NCBI Taxonomy" id="202951"/>
    <lineage>
        <taxon>Bacteria</taxon>
        <taxon>Pseudomonadati</taxon>
        <taxon>Pseudomonadota</taxon>
        <taxon>Gammaproteobacteria</taxon>
        <taxon>Moraxellales</taxon>
        <taxon>Moraxellaceae</taxon>
        <taxon>Acinetobacter</taxon>
    </lineage>
</organism>
<dbReference type="Pfam" id="PF04024">
    <property type="entry name" value="PspC"/>
    <property type="match status" value="1"/>
</dbReference>
<dbReference type="Proteomes" id="UP000489961">
    <property type="component" value="Unassembled WGS sequence"/>
</dbReference>
<keyword evidence="2" id="KW-1003">Cell membrane</keyword>
<evidence type="ECO:0000313" key="9">
    <source>
        <dbReference type="Proteomes" id="UP000489961"/>
    </source>
</evidence>